<dbReference type="PROSITE" id="PS00688">
    <property type="entry name" value="SIGMA54_INTERACT_3"/>
    <property type="match status" value="1"/>
</dbReference>
<dbReference type="GO" id="GO:0043565">
    <property type="term" value="F:sequence-specific DNA binding"/>
    <property type="evidence" value="ECO:0007669"/>
    <property type="project" value="InterPro"/>
</dbReference>
<sequence length="458" mass="52120">MTKIEAHILVVDDDTDILLAAKMFLRQYFKFIHTEKNPENIPDLLRNETYDVILLDMNFSRDANTGQEGFFWLNKILEIDPAAIVIFITGYGDIELAVQGIKEGATNFILKPWENKKLLATIEASLKIRVSKVELENLRSTNKLLVADQDHAFSNIIGQSGAMEKVLKTVEKVAKTDANVLILGENGTGKEVIARAIHRASLRRDKMFINVDLGAITESLFESELFGYKKGAFTDAREDRAGRFEAANHGTLFLDEIGNLLPSLQSKLLSVLQSRKVVRLGSHKEIPVDVRLICATNMPLYEMVKENKFRQDLLYRINTVEIIIPPLRDRTEDIELLLNHFLDIYCKKYKIPQKRITPGTLKRLQMHSWPGNIRELQHAVERAVILSEGNLLDPQDFFMNEVPEGKEGIFPVNMNLQETEKVLIRKVVDKHGGNISRAAKELGLTRASLYRRIEKYGL</sequence>
<keyword evidence="4" id="KW-0804">Transcription</keyword>
<dbReference type="Gene3D" id="3.40.50.2300">
    <property type="match status" value="1"/>
</dbReference>
<dbReference type="Pfam" id="PF25601">
    <property type="entry name" value="AAA_lid_14"/>
    <property type="match status" value="1"/>
</dbReference>
<evidence type="ECO:0000256" key="3">
    <source>
        <dbReference type="ARBA" id="ARBA00023015"/>
    </source>
</evidence>
<dbReference type="PROSITE" id="PS50110">
    <property type="entry name" value="RESPONSE_REGULATORY"/>
    <property type="match status" value="1"/>
</dbReference>
<protein>
    <submittedName>
        <fullName evidence="7">Two-component transcriptional response regulator, LuxR family</fullName>
    </submittedName>
</protein>
<name>A0A3B0UFG4_9ZZZZ</name>
<dbReference type="Pfam" id="PF00072">
    <property type="entry name" value="Response_reg"/>
    <property type="match status" value="1"/>
</dbReference>
<dbReference type="SMART" id="SM00382">
    <property type="entry name" value="AAA"/>
    <property type="match status" value="1"/>
</dbReference>
<dbReference type="InterPro" id="IPR002197">
    <property type="entry name" value="HTH_Fis"/>
</dbReference>
<dbReference type="AlphaFoldDB" id="A0A3B0UFG4"/>
<dbReference type="Gene3D" id="1.10.8.60">
    <property type="match status" value="1"/>
</dbReference>
<proteinExistence type="predicted"/>
<evidence type="ECO:0000259" key="5">
    <source>
        <dbReference type="PROSITE" id="PS50045"/>
    </source>
</evidence>
<dbReference type="InterPro" id="IPR002078">
    <property type="entry name" value="Sigma_54_int"/>
</dbReference>
<dbReference type="FunFam" id="3.40.50.300:FF:000006">
    <property type="entry name" value="DNA-binding transcriptional regulator NtrC"/>
    <property type="match status" value="1"/>
</dbReference>
<dbReference type="InterPro" id="IPR009057">
    <property type="entry name" value="Homeodomain-like_sf"/>
</dbReference>
<dbReference type="EMBL" id="UOET01000415">
    <property type="protein sequence ID" value="VAW29725.1"/>
    <property type="molecule type" value="Genomic_DNA"/>
</dbReference>
<dbReference type="SUPFAM" id="SSF46689">
    <property type="entry name" value="Homeodomain-like"/>
    <property type="match status" value="1"/>
</dbReference>
<dbReference type="SUPFAM" id="SSF52540">
    <property type="entry name" value="P-loop containing nucleoside triphosphate hydrolases"/>
    <property type="match status" value="1"/>
</dbReference>
<keyword evidence="2" id="KW-0067">ATP-binding</keyword>
<keyword evidence="1" id="KW-0547">Nucleotide-binding</keyword>
<dbReference type="CDD" id="cd00156">
    <property type="entry name" value="REC"/>
    <property type="match status" value="1"/>
</dbReference>
<accession>A0A3B0UFG4</accession>
<dbReference type="GO" id="GO:0000160">
    <property type="term" value="P:phosphorelay signal transduction system"/>
    <property type="evidence" value="ECO:0007669"/>
    <property type="project" value="InterPro"/>
</dbReference>
<dbReference type="CDD" id="cd00009">
    <property type="entry name" value="AAA"/>
    <property type="match status" value="1"/>
</dbReference>
<dbReference type="PANTHER" id="PTHR32071:SF113">
    <property type="entry name" value="ALGINATE BIOSYNTHESIS TRANSCRIPTIONAL REGULATORY PROTEIN ALGB"/>
    <property type="match status" value="1"/>
</dbReference>
<dbReference type="Pfam" id="PF00158">
    <property type="entry name" value="Sigma54_activat"/>
    <property type="match status" value="1"/>
</dbReference>
<dbReference type="SMART" id="SM00448">
    <property type="entry name" value="REC"/>
    <property type="match status" value="1"/>
</dbReference>
<evidence type="ECO:0000256" key="2">
    <source>
        <dbReference type="ARBA" id="ARBA00022840"/>
    </source>
</evidence>
<dbReference type="Gene3D" id="1.10.10.60">
    <property type="entry name" value="Homeodomain-like"/>
    <property type="match status" value="1"/>
</dbReference>
<evidence type="ECO:0000259" key="6">
    <source>
        <dbReference type="PROSITE" id="PS50110"/>
    </source>
</evidence>
<organism evidence="7">
    <name type="scientific">hydrothermal vent metagenome</name>
    <dbReference type="NCBI Taxonomy" id="652676"/>
    <lineage>
        <taxon>unclassified sequences</taxon>
        <taxon>metagenomes</taxon>
        <taxon>ecological metagenomes</taxon>
    </lineage>
</organism>
<dbReference type="InterPro" id="IPR001789">
    <property type="entry name" value="Sig_transdc_resp-reg_receiver"/>
</dbReference>
<dbReference type="GO" id="GO:0005524">
    <property type="term" value="F:ATP binding"/>
    <property type="evidence" value="ECO:0007669"/>
    <property type="project" value="UniProtKB-KW"/>
</dbReference>
<dbReference type="InterPro" id="IPR025944">
    <property type="entry name" value="Sigma_54_int_dom_CS"/>
</dbReference>
<dbReference type="InterPro" id="IPR011006">
    <property type="entry name" value="CheY-like_superfamily"/>
</dbReference>
<gene>
    <name evidence="7" type="ORF">MNBD_BACTEROID07-4</name>
</gene>
<feature type="domain" description="Sigma-54 factor interaction" evidence="5">
    <location>
        <begin position="156"/>
        <end position="385"/>
    </location>
</feature>
<dbReference type="PROSITE" id="PS50045">
    <property type="entry name" value="SIGMA54_INTERACT_4"/>
    <property type="match status" value="1"/>
</dbReference>
<evidence type="ECO:0000256" key="1">
    <source>
        <dbReference type="ARBA" id="ARBA00022741"/>
    </source>
</evidence>
<dbReference type="InterPro" id="IPR003593">
    <property type="entry name" value="AAA+_ATPase"/>
</dbReference>
<dbReference type="Gene3D" id="3.40.50.300">
    <property type="entry name" value="P-loop containing nucleotide triphosphate hydrolases"/>
    <property type="match status" value="1"/>
</dbReference>
<reference evidence="7" key="1">
    <citation type="submission" date="2018-06" db="EMBL/GenBank/DDBJ databases">
        <authorList>
            <person name="Zhirakovskaya E."/>
        </authorList>
    </citation>
    <scope>NUCLEOTIDE SEQUENCE</scope>
</reference>
<dbReference type="InterPro" id="IPR058031">
    <property type="entry name" value="AAA_lid_NorR"/>
</dbReference>
<dbReference type="Pfam" id="PF02954">
    <property type="entry name" value="HTH_8"/>
    <property type="match status" value="1"/>
</dbReference>
<feature type="domain" description="Response regulatory" evidence="6">
    <location>
        <begin position="7"/>
        <end position="126"/>
    </location>
</feature>
<keyword evidence="3" id="KW-0805">Transcription regulation</keyword>
<evidence type="ECO:0000313" key="7">
    <source>
        <dbReference type="EMBL" id="VAW29725.1"/>
    </source>
</evidence>
<dbReference type="PRINTS" id="PR01590">
    <property type="entry name" value="HTHFIS"/>
</dbReference>
<dbReference type="GO" id="GO:0006355">
    <property type="term" value="P:regulation of DNA-templated transcription"/>
    <property type="evidence" value="ECO:0007669"/>
    <property type="project" value="InterPro"/>
</dbReference>
<dbReference type="PANTHER" id="PTHR32071">
    <property type="entry name" value="TRANSCRIPTIONAL REGULATORY PROTEIN"/>
    <property type="match status" value="1"/>
</dbReference>
<dbReference type="SUPFAM" id="SSF52172">
    <property type="entry name" value="CheY-like"/>
    <property type="match status" value="1"/>
</dbReference>
<evidence type="ECO:0000256" key="4">
    <source>
        <dbReference type="ARBA" id="ARBA00023163"/>
    </source>
</evidence>
<dbReference type="InterPro" id="IPR027417">
    <property type="entry name" value="P-loop_NTPase"/>
</dbReference>